<dbReference type="STRING" id="99883.ENSTNIP00000001449"/>
<dbReference type="AlphaFoldDB" id="H3BZN3"/>
<accession>H3BZN3</accession>
<dbReference type="Proteomes" id="UP000007303">
    <property type="component" value="Unassembled WGS sequence"/>
</dbReference>
<dbReference type="InterPro" id="IPR016024">
    <property type="entry name" value="ARM-type_fold"/>
</dbReference>
<protein>
    <submittedName>
        <fullName evidence="1">Uncharacterized protein</fullName>
    </submittedName>
</protein>
<dbReference type="GO" id="GO:0006606">
    <property type="term" value="P:protein import into nucleus"/>
    <property type="evidence" value="ECO:0007669"/>
    <property type="project" value="TreeGrafter"/>
</dbReference>
<name>H3BZN3_TETNG</name>
<dbReference type="PANTHER" id="PTHR12363:SF42">
    <property type="entry name" value="TRANSPORTIN-3"/>
    <property type="match status" value="1"/>
</dbReference>
<dbReference type="InParanoid" id="H3BZN3"/>
<dbReference type="HOGENOM" id="CLU_2190078_0_0_1"/>
<dbReference type="GO" id="GO:0005737">
    <property type="term" value="C:cytoplasm"/>
    <property type="evidence" value="ECO:0007669"/>
    <property type="project" value="TreeGrafter"/>
</dbReference>
<dbReference type="Ensembl" id="ENSTNIT00000000569.1">
    <property type="protein sequence ID" value="ENSTNIP00000001449.1"/>
    <property type="gene ID" value="ENSTNIG00000000861.1"/>
</dbReference>
<evidence type="ECO:0000313" key="1">
    <source>
        <dbReference type="Ensembl" id="ENSTNIP00000001449.1"/>
    </source>
</evidence>
<reference evidence="2" key="1">
    <citation type="journal article" date="2004" name="Nature">
        <title>Genome duplication in the teleost fish Tetraodon nigroviridis reveals the early vertebrate proto-karyotype.</title>
        <authorList>
            <person name="Jaillon O."/>
            <person name="Aury J.-M."/>
            <person name="Brunet F."/>
            <person name="Petit J.-L."/>
            <person name="Stange-Thomann N."/>
            <person name="Mauceli E."/>
            <person name="Bouneau L."/>
            <person name="Fischer C."/>
            <person name="Ozouf-Costaz C."/>
            <person name="Bernot A."/>
            <person name="Nicaud S."/>
            <person name="Jaffe D."/>
            <person name="Fisher S."/>
            <person name="Lutfalla G."/>
            <person name="Dossat C."/>
            <person name="Segurens B."/>
            <person name="Dasilva C."/>
            <person name="Salanoubat M."/>
            <person name="Levy M."/>
            <person name="Boudet N."/>
            <person name="Castellano S."/>
            <person name="Anthouard V."/>
            <person name="Jubin C."/>
            <person name="Castelli V."/>
            <person name="Katinka M."/>
            <person name="Vacherie B."/>
            <person name="Biemont C."/>
            <person name="Skalli Z."/>
            <person name="Cattolico L."/>
            <person name="Poulain J."/>
            <person name="De Berardinis V."/>
            <person name="Cruaud C."/>
            <person name="Duprat S."/>
            <person name="Brottier P."/>
            <person name="Coutanceau J.-P."/>
            <person name="Gouzy J."/>
            <person name="Parra G."/>
            <person name="Lardier G."/>
            <person name="Chapple C."/>
            <person name="McKernan K.J."/>
            <person name="McEwan P."/>
            <person name="Bosak S."/>
            <person name="Kellis M."/>
            <person name="Volff J.-N."/>
            <person name="Guigo R."/>
            <person name="Zody M.C."/>
            <person name="Mesirov J."/>
            <person name="Lindblad-Toh K."/>
            <person name="Birren B."/>
            <person name="Nusbaum C."/>
            <person name="Kahn D."/>
            <person name="Robinson-Rechavi M."/>
            <person name="Laudet V."/>
            <person name="Schachter V."/>
            <person name="Quetier F."/>
            <person name="Saurin W."/>
            <person name="Scarpelli C."/>
            <person name="Wincker P."/>
            <person name="Lander E.S."/>
            <person name="Weissenbach J."/>
            <person name="Roest Crollius H."/>
        </authorList>
    </citation>
    <scope>NUCLEOTIDE SEQUENCE [LARGE SCALE GENOMIC DNA]</scope>
</reference>
<keyword evidence="2" id="KW-1185">Reference proteome</keyword>
<dbReference type="Gene3D" id="1.25.10.10">
    <property type="entry name" value="Leucine-rich Repeat Variant"/>
    <property type="match status" value="1"/>
</dbReference>
<dbReference type="Pfam" id="PF24140">
    <property type="entry name" value="TPR_TNPO3_IPO13_3rd"/>
    <property type="match status" value="1"/>
</dbReference>
<dbReference type="PANTHER" id="PTHR12363">
    <property type="entry name" value="TRANSPORTIN 3 AND IMPORTIN 13"/>
    <property type="match status" value="1"/>
</dbReference>
<reference evidence="1" key="3">
    <citation type="submission" date="2025-09" db="UniProtKB">
        <authorList>
            <consortium name="Ensembl"/>
        </authorList>
    </citation>
    <scope>IDENTIFICATION</scope>
</reference>
<dbReference type="SUPFAM" id="SSF48371">
    <property type="entry name" value="ARM repeat"/>
    <property type="match status" value="1"/>
</dbReference>
<evidence type="ECO:0000313" key="2">
    <source>
        <dbReference type="Proteomes" id="UP000007303"/>
    </source>
</evidence>
<proteinExistence type="predicted"/>
<dbReference type="InterPro" id="IPR051345">
    <property type="entry name" value="Importin_beta-like_NTR"/>
</dbReference>
<reference evidence="1" key="2">
    <citation type="submission" date="2025-08" db="UniProtKB">
        <authorList>
            <consortium name="Ensembl"/>
        </authorList>
    </citation>
    <scope>IDENTIFICATION</scope>
</reference>
<dbReference type="InterPro" id="IPR057942">
    <property type="entry name" value="TPR_TNPO3_IPO13_3rd"/>
</dbReference>
<dbReference type="InterPro" id="IPR011989">
    <property type="entry name" value="ARM-like"/>
</dbReference>
<sequence>PEDSDDFGEFRMRVSDLVKDVIFLVGSMECFSQLYSTLKEGNPWEVTEAVLFIMAAIAKSVDPENNPTLSEVLQQVVLLRENVHVAVRFNRIEMVGEMREVVERKKRLM</sequence>
<organism evidence="1 2">
    <name type="scientific">Tetraodon nigroviridis</name>
    <name type="common">Spotted green pufferfish</name>
    <name type="synonym">Chelonodon nigroviridis</name>
    <dbReference type="NCBI Taxonomy" id="99883"/>
    <lineage>
        <taxon>Eukaryota</taxon>
        <taxon>Metazoa</taxon>
        <taxon>Chordata</taxon>
        <taxon>Craniata</taxon>
        <taxon>Vertebrata</taxon>
        <taxon>Euteleostomi</taxon>
        <taxon>Actinopterygii</taxon>
        <taxon>Neopterygii</taxon>
        <taxon>Teleostei</taxon>
        <taxon>Neoteleostei</taxon>
        <taxon>Acanthomorphata</taxon>
        <taxon>Eupercaria</taxon>
        <taxon>Tetraodontiformes</taxon>
        <taxon>Tetradontoidea</taxon>
        <taxon>Tetraodontidae</taxon>
        <taxon>Tetraodon</taxon>
    </lineage>
</organism>